<dbReference type="SUPFAM" id="SSF54637">
    <property type="entry name" value="Thioesterase/thiol ester dehydrase-isomerase"/>
    <property type="match status" value="2"/>
</dbReference>
<dbReference type="CDD" id="cd03445">
    <property type="entry name" value="Thioesterase_II_repeat2"/>
    <property type="match status" value="1"/>
</dbReference>
<dbReference type="InterPro" id="IPR003703">
    <property type="entry name" value="Acyl_CoA_thio"/>
</dbReference>
<evidence type="ECO:0000313" key="11">
    <source>
        <dbReference type="EMBL" id="RCL78064.1"/>
    </source>
</evidence>
<dbReference type="GO" id="GO:0006637">
    <property type="term" value="P:acyl-CoA metabolic process"/>
    <property type="evidence" value="ECO:0007669"/>
    <property type="project" value="InterPro"/>
</dbReference>
<dbReference type="Gene3D" id="2.40.160.210">
    <property type="entry name" value="Acyl-CoA thioesterase, double hotdog domain"/>
    <property type="match status" value="1"/>
</dbReference>
<comment type="subunit">
    <text evidence="2">Homotetramer.</text>
</comment>
<comment type="similarity">
    <text evidence="1">Belongs to the C/M/P thioester hydrolase family.</text>
</comment>
<comment type="caution">
    <text evidence="11">The sequence shown here is derived from an EMBL/GenBank/DDBJ whole genome shotgun (WGS) entry which is preliminary data.</text>
</comment>
<evidence type="ECO:0000256" key="3">
    <source>
        <dbReference type="ARBA" id="ARBA00022801"/>
    </source>
</evidence>
<dbReference type="InterPro" id="IPR042171">
    <property type="entry name" value="Acyl-CoA_hotdog"/>
</dbReference>
<accession>A0A368E2F4</accession>
<dbReference type="InterPro" id="IPR049449">
    <property type="entry name" value="TesB_ACOT8-like_N"/>
</dbReference>
<dbReference type="Proteomes" id="UP000252132">
    <property type="component" value="Unassembled WGS sequence"/>
</dbReference>
<dbReference type="Pfam" id="PF02551">
    <property type="entry name" value="Acyl_CoA_thio"/>
    <property type="match status" value="1"/>
</dbReference>
<dbReference type="GO" id="GO:0047617">
    <property type="term" value="F:fatty acyl-CoA hydrolase activity"/>
    <property type="evidence" value="ECO:0007669"/>
    <property type="project" value="UniProtKB-EC"/>
</dbReference>
<dbReference type="EC" id="3.1.2.20" evidence="5"/>
<dbReference type="PANTHER" id="PTHR11066:SF34">
    <property type="entry name" value="ACYL-COENZYME A THIOESTERASE 8"/>
    <property type="match status" value="1"/>
</dbReference>
<comment type="catalytic activity">
    <reaction evidence="6">
        <text>a fatty acyl-CoA + H2O = a fatty acid + CoA + H(+)</text>
        <dbReference type="Rhea" id="RHEA:16781"/>
        <dbReference type="ChEBI" id="CHEBI:15377"/>
        <dbReference type="ChEBI" id="CHEBI:15378"/>
        <dbReference type="ChEBI" id="CHEBI:28868"/>
        <dbReference type="ChEBI" id="CHEBI:57287"/>
        <dbReference type="ChEBI" id="CHEBI:77636"/>
        <dbReference type="EC" id="3.1.2.20"/>
    </reaction>
    <physiologicalReaction direction="left-to-right" evidence="6">
        <dbReference type="Rhea" id="RHEA:16782"/>
    </physiologicalReaction>
</comment>
<feature type="domain" description="Acyl-CoA thioesterase-like N-terminal HotDog" evidence="10">
    <location>
        <begin position="30"/>
        <end position="106"/>
    </location>
</feature>
<evidence type="ECO:0000256" key="7">
    <source>
        <dbReference type="ARBA" id="ARBA00071120"/>
    </source>
</evidence>
<dbReference type="InterPro" id="IPR029069">
    <property type="entry name" value="HotDog_dom_sf"/>
</dbReference>
<dbReference type="GO" id="GO:0005829">
    <property type="term" value="C:cytosol"/>
    <property type="evidence" value="ECO:0007669"/>
    <property type="project" value="TreeGrafter"/>
</dbReference>
<keyword evidence="3" id="KW-0378">Hydrolase</keyword>
<keyword evidence="4" id="KW-0443">Lipid metabolism</keyword>
<evidence type="ECO:0000256" key="6">
    <source>
        <dbReference type="ARBA" id="ARBA00050943"/>
    </source>
</evidence>
<dbReference type="InterPro" id="IPR025652">
    <property type="entry name" value="TesB_C"/>
</dbReference>
<evidence type="ECO:0000256" key="5">
    <source>
        <dbReference type="ARBA" id="ARBA00038894"/>
    </source>
</evidence>
<evidence type="ECO:0000256" key="4">
    <source>
        <dbReference type="ARBA" id="ARBA00023098"/>
    </source>
</evidence>
<evidence type="ECO:0000259" key="10">
    <source>
        <dbReference type="Pfam" id="PF13622"/>
    </source>
</evidence>
<gene>
    <name evidence="11" type="ORF">DBW69_01335</name>
</gene>
<reference evidence="11 12" key="1">
    <citation type="journal article" date="2018" name="Microbiome">
        <title>Fine metagenomic profile of the Mediterranean stratified and mixed water columns revealed by assembly and recruitment.</title>
        <authorList>
            <person name="Haro-Moreno J.M."/>
            <person name="Lopez-Perez M."/>
            <person name="De La Torre J.R."/>
            <person name="Picazo A."/>
            <person name="Camacho A."/>
            <person name="Rodriguez-Valera F."/>
        </authorList>
    </citation>
    <scope>NUCLEOTIDE SEQUENCE [LARGE SCALE GENOMIC DNA]</scope>
    <source>
        <strain evidence="11">MED-G55</strain>
    </source>
</reference>
<evidence type="ECO:0000256" key="1">
    <source>
        <dbReference type="ARBA" id="ARBA00006538"/>
    </source>
</evidence>
<evidence type="ECO:0000256" key="2">
    <source>
        <dbReference type="ARBA" id="ARBA00011881"/>
    </source>
</evidence>
<proteinExistence type="inferred from homology"/>
<feature type="domain" description="Acyl-CoA thioesterase 2 C-terminal" evidence="9">
    <location>
        <begin position="152"/>
        <end position="279"/>
    </location>
</feature>
<sequence length="284" mass="31886">MGTVSLKSILDIEQIDDLIFRGFTPQGGTGRVYGGQVIAQGLSAASHTVDNRPCHSLHAYFLRPGDRSKPIIYDVDIARDGRSFSSRRVTAIQNGKQILNMALSFQVEESGLEHDGGMPDVPAPETLKSLQELQSDIIDKIPEEFRENILRKRAYEVRPVTPMDYLNPQPIESLNNVWIRLTDDTIPNDADHQRLVLAYMSDLTLLDSGLRVHGKDYMNTDIQTASLDHALWFYHPYQIDDWLLFSQHSPVTGAGRGLNFASIYTRDGKLVASACQEGLMRERS</sequence>
<evidence type="ECO:0000313" key="12">
    <source>
        <dbReference type="Proteomes" id="UP000252132"/>
    </source>
</evidence>
<dbReference type="FunFam" id="2.40.160.210:FF:000001">
    <property type="entry name" value="Acyl-CoA thioesterase II"/>
    <property type="match status" value="1"/>
</dbReference>
<evidence type="ECO:0000256" key="8">
    <source>
        <dbReference type="ARBA" id="ARBA00079653"/>
    </source>
</evidence>
<protein>
    <recommendedName>
        <fullName evidence="7">Acyl-CoA thioesterase 2</fullName>
        <ecNumber evidence="5">3.1.2.20</ecNumber>
    </recommendedName>
    <alternativeName>
        <fullName evidence="8">Thioesterase II</fullName>
    </alternativeName>
</protein>
<dbReference type="Pfam" id="PF13622">
    <property type="entry name" value="4HBT_3"/>
    <property type="match status" value="1"/>
</dbReference>
<dbReference type="AlphaFoldDB" id="A0A368E2F4"/>
<organism evidence="11 12">
    <name type="scientific">PS1 clade bacterium</name>
    <dbReference type="NCBI Taxonomy" id="2175152"/>
    <lineage>
        <taxon>Bacteria</taxon>
        <taxon>Pseudomonadati</taxon>
        <taxon>Pseudomonadota</taxon>
        <taxon>Alphaproteobacteria</taxon>
        <taxon>PS1 clade</taxon>
    </lineage>
</organism>
<name>A0A368E2F4_9PROT</name>
<dbReference type="EMBL" id="QOQF01000003">
    <property type="protein sequence ID" value="RCL78064.1"/>
    <property type="molecule type" value="Genomic_DNA"/>
</dbReference>
<dbReference type="PANTHER" id="PTHR11066">
    <property type="entry name" value="ACYL-COA THIOESTERASE"/>
    <property type="match status" value="1"/>
</dbReference>
<dbReference type="CDD" id="cd03444">
    <property type="entry name" value="Thioesterase_II_repeat1"/>
    <property type="match status" value="1"/>
</dbReference>
<dbReference type="GO" id="GO:0009062">
    <property type="term" value="P:fatty acid catabolic process"/>
    <property type="evidence" value="ECO:0007669"/>
    <property type="project" value="TreeGrafter"/>
</dbReference>
<evidence type="ECO:0000259" key="9">
    <source>
        <dbReference type="Pfam" id="PF02551"/>
    </source>
</evidence>